<organism evidence="8 9">
    <name type="scientific">Sulfurifustis variabilis</name>
    <dbReference type="NCBI Taxonomy" id="1675686"/>
    <lineage>
        <taxon>Bacteria</taxon>
        <taxon>Pseudomonadati</taxon>
        <taxon>Pseudomonadota</taxon>
        <taxon>Gammaproteobacteria</taxon>
        <taxon>Acidiferrobacterales</taxon>
        <taxon>Acidiferrobacteraceae</taxon>
        <taxon>Sulfurifustis</taxon>
    </lineage>
</organism>
<dbReference type="KEGG" id="sva:SVA_2780"/>
<feature type="transmembrane region" description="Helical" evidence="6">
    <location>
        <begin position="149"/>
        <end position="170"/>
    </location>
</feature>
<dbReference type="GO" id="GO:0140359">
    <property type="term" value="F:ABC-type transporter activity"/>
    <property type="evidence" value="ECO:0007669"/>
    <property type="project" value="InterPro"/>
</dbReference>
<dbReference type="OrthoDB" id="9804001at2"/>
<evidence type="ECO:0000313" key="8">
    <source>
        <dbReference type="EMBL" id="BAU49328.1"/>
    </source>
</evidence>
<evidence type="ECO:0000256" key="1">
    <source>
        <dbReference type="ARBA" id="ARBA00004141"/>
    </source>
</evidence>
<sequence>MNAASGTLRFNRHGVLAIYKFEMARFRRTLWQSLATPVIITSLYFVVFGAAIGSRMGQIEGVTYGSFIVPGLMMLSLFTESLNNAAFGIHMPKFTGTIYEVLSAPVSAFEVVLAYVGAAATKSVILGLVILGTASLFVPIHVLHPAWMIAFLVLIAATFSLAGFIIGVWAKGFEQLQFIPMLVITPLTFLGGAFYSIDMLPPGWRTVSLFNPIVYVISGFRWSFYGTSDVGVGVSLAMILGFLAVCLALVWWIFRTGYRLKS</sequence>
<dbReference type="InterPro" id="IPR047817">
    <property type="entry name" value="ABC2_TM_bact-type"/>
</dbReference>
<feature type="transmembrane region" description="Helical" evidence="6">
    <location>
        <begin position="30"/>
        <end position="52"/>
    </location>
</feature>
<evidence type="ECO:0000256" key="6">
    <source>
        <dbReference type="RuleBase" id="RU361157"/>
    </source>
</evidence>
<dbReference type="RefSeq" id="WP_096461745.1">
    <property type="nucleotide sequence ID" value="NZ_AP014936.1"/>
</dbReference>
<keyword evidence="9" id="KW-1185">Reference proteome</keyword>
<comment type="similarity">
    <text evidence="2 6">Belongs to the ABC-2 integral membrane protein family.</text>
</comment>
<dbReference type="Proteomes" id="UP000218899">
    <property type="component" value="Chromosome"/>
</dbReference>
<proteinExistence type="inferred from homology"/>
<keyword evidence="6" id="KW-1003">Cell membrane</keyword>
<dbReference type="EMBL" id="AP014936">
    <property type="protein sequence ID" value="BAU49328.1"/>
    <property type="molecule type" value="Genomic_DNA"/>
</dbReference>
<protein>
    <recommendedName>
        <fullName evidence="6">Transport permease protein</fullName>
    </recommendedName>
</protein>
<keyword evidence="3 6" id="KW-0812">Transmembrane</keyword>
<dbReference type="PANTHER" id="PTHR43332:SF1">
    <property type="entry name" value="TRANSPORT PERMEASE PROTEIN"/>
    <property type="match status" value="1"/>
</dbReference>
<keyword evidence="4 6" id="KW-1133">Transmembrane helix</keyword>
<dbReference type="PIRSF" id="PIRSF006648">
    <property type="entry name" value="DrrB"/>
    <property type="match status" value="1"/>
</dbReference>
<comment type="subcellular location">
    <subcellularLocation>
        <location evidence="6">Cell inner membrane</location>
        <topology evidence="6">Multi-pass membrane protein</topology>
    </subcellularLocation>
    <subcellularLocation>
        <location evidence="1">Membrane</location>
        <topology evidence="1">Multi-pass membrane protein</topology>
    </subcellularLocation>
</comment>
<evidence type="ECO:0000256" key="3">
    <source>
        <dbReference type="ARBA" id="ARBA00022692"/>
    </source>
</evidence>
<evidence type="ECO:0000256" key="5">
    <source>
        <dbReference type="ARBA" id="ARBA00023136"/>
    </source>
</evidence>
<feature type="transmembrane region" description="Helical" evidence="6">
    <location>
        <begin position="176"/>
        <end position="195"/>
    </location>
</feature>
<feature type="transmembrane region" description="Helical" evidence="6">
    <location>
        <begin position="64"/>
        <end position="86"/>
    </location>
</feature>
<evidence type="ECO:0000259" key="7">
    <source>
        <dbReference type="PROSITE" id="PS51012"/>
    </source>
</evidence>
<evidence type="ECO:0000256" key="4">
    <source>
        <dbReference type="ARBA" id="ARBA00022989"/>
    </source>
</evidence>
<dbReference type="InterPro" id="IPR013525">
    <property type="entry name" value="ABC2_TM"/>
</dbReference>
<dbReference type="PRINTS" id="PR00164">
    <property type="entry name" value="ABC2TRNSPORT"/>
</dbReference>
<dbReference type="NCBIfam" id="NF011648">
    <property type="entry name" value="PRK15066.1"/>
    <property type="match status" value="1"/>
</dbReference>
<dbReference type="Pfam" id="PF01061">
    <property type="entry name" value="ABC2_membrane"/>
    <property type="match status" value="1"/>
</dbReference>
<gene>
    <name evidence="8" type="ORF">SVA_2780</name>
</gene>
<dbReference type="PROSITE" id="PS51012">
    <property type="entry name" value="ABC_TM2"/>
    <property type="match status" value="1"/>
</dbReference>
<dbReference type="AlphaFoldDB" id="A0A1B4V733"/>
<evidence type="ECO:0000256" key="2">
    <source>
        <dbReference type="ARBA" id="ARBA00007783"/>
    </source>
</evidence>
<keyword evidence="5 6" id="KW-0472">Membrane</keyword>
<dbReference type="PANTHER" id="PTHR43332">
    <property type="entry name" value="INNER MEMBRANE TRANSPORT PERMEASE YADH-RELATED"/>
    <property type="match status" value="1"/>
</dbReference>
<feature type="transmembrane region" description="Helical" evidence="6">
    <location>
        <begin position="207"/>
        <end position="224"/>
    </location>
</feature>
<dbReference type="InterPro" id="IPR052522">
    <property type="entry name" value="ABC-2_transport_permease"/>
</dbReference>
<evidence type="ECO:0000313" key="9">
    <source>
        <dbReference type="Proteomes" id="UP000218899"/>
    </source>
</evidence>
<feature type="domain" description="ABC transmembrane type-2" evidence="7">
    <location>
        <begin position="28"/>
        <end position="257"/>
    </location>
</feature>
<accession>A0A1B4V733</accession>
<reference evidence="8 9" key="1">
    <citation type="submission" date="2015-08" db="EMBL/GenBank/DDBJ databases">
        <title>Complete genome sequence of Sulfurifustis variabilis.</title>
        <authorList>
            <person name="Miura A."/>
            <person name="Kojima H."/>
            <person name="Fukui M."/>
        </authorList>
    </citation>
    <scope>NUCLEOTIDE SEQUENCE [LARGE SCALE GENOMIC DNA]</scope>
    <source>
        <strain evidence="9">skN76</strain>
    </source>
</reference>
<feature type="transmembrane region" description="Helical" evidence="6">
    <location>
        <begin position="124"/>
        <end position="142"/>
    </location>
</feature>
<name>A0A1B4V733_9GAMM</name>
<dbReference type="InterPro" id="IPR000412">
    <property type="entry name" value="ABC_2_transport"/>
</dbReference>
<feature type="transmembrane region" description="Helical" evidence="6">
    <location>
        <begin position="230"/>
        <end position="254"/>
    </location>
</feature>
<dbReference type="GO" id="GO:0043190">
    <property type="term" value="C:ATP-binding cassette (ABC) transporter complex"/>
    <property type="evidence" value="ECO:0007669"/>
    <property type="project" value="InterPro"/>
</dbReference>
<keyword evidence="6" id="KW-0813">Transport</keyword>